<evidence type="ECO:0000256" key="4">
    <source>
        <dbReference type="ARBA" id="ARBA00022729"/>
    </source>
</evidence>
<reference evidence="7" key="1">
    <citation type="submission" date="2017-06" db="EMBL/GenBank/DDBJ databases">
        <authorList>
            <person name="Varghese N."/>
            <person name="Submissions S."/>
        </authorList>
    </citation>
    <scope>NUCLEOTIDE SEQUENCE [LARGE SCALE GENOMIC DNA]</scope>
    <source>
        <strain evidence="7">LNB2</strain>
    </source>
</reference>
<keyword evidence="3" id="KW-0813">Transport</keyword>
<keyword evidence="4 5" id="KW-0732">Signal</keyword>
<dbReference type="GO" id="GO:0030313">
    <property type="term" value="C:cell envelope"/>
    <property type="evidence" value="ECO:0007669"/>
    <property type="project" value="UniProtKB-SubCell"/>
</dbReference>
<proteinExistence type="inferred from homology"/>
<organism evidence="6 7">
    <name type="scientific">Edaphosphingomonas laterariae</name>
    <dbReference type="NCBI Taxonomy" id="861865"/>
    <lineage>
        <taxon>Bacteria</taxon>
        <taxon>Pseudomonadati</taxon>
        <taxon>Pseudomonadota</taxon>
        <taxon>Alphaproteobacteria</taxon>
        <taxon>Sphingomonadales</taxon>
        <taxon>Rhizorhabdaceae</taxon>
        <taxon>Edaphosphingomonas</taxon>
    </lineage>
</organism>
<evidence type="ECO:0000256" key="2">
    <source>
        <dbReference type="ARBA" id="ARBA00005695"/>
    </source>
</evidence>
<dbReference type="InterPro" id="IPR039424">
    <property type="entry name" value="SBP_5"/>
</dbReference>
<keyword evidence="7" id="KW-1185">Reference proteome</keyword>
<gene>
    <name evidence="6" type="ORF">SAMN06295912_10772</name>
</gene>
<evidence type="ECO:0000313" key="6">
    <source>
        <dbReference type="EMBL" id="SNS47301.1"/>
    </source>
</evidence>
<dbReference type="EMBL" id="FZOS01000007">
    <property type="protein sequence ID" value="SNS47301.1"/>
    <property type="molecule type" value="Genomic_DNA"/>
</dbReference>
<dbReference type="Gene3D" id="3.40.190.10">
    <property type="entry name" value="Periplasmic binding protein-like II"/>
    <property type="match status" value="2"/>
</dbReference>
<dbReference type="PANTHER" id="PTHR30290">
    <property type="entry name" value="PERIPLASMIC BINDING COMPONENT OF ABC TRANSPORTER"/>
    <property type="match status" value="1"/>
</dbReference>
<accession>A0A239ESB4</accession>
<dbReference type="PANTHER" id="PTHR30290:SF10">
    <property type="entry name" value="PERIPLASMIC OLIGOPEPTIDE-BINDING PROTEIN-RELATED"/>
    <property type="match status" value="1"/>
</dbReference>
<dbReference type="Proteomes" id="UP000198281">
    <property type="component" value="Unassembled WGS sequence"/>
</dbReference>
<dbReference type="GO" id="GO:0015833">
    <property type="term" value="P:peptide transport"/>
    <property type="evidence" value="ECO:0007669"/>
    <property type="project" value="TreeGrafter"/>
</dbReference>
<dbReference type="PROSITE" id="PS51257">
    <property type="entry name" value="PROKAR_LIPOPROTEIN"/>
    <property type="match status" value="1"/>
</dbReference>
<evidence type="ECO:0000313" key="7">
    <source>
        <dbReference type="Proteomes" id="UP000198281"/>
    </source>
</evidence>
<comment type="subcellular location">
    <subcellularLocation>
        <location evidence="1">Periplasm</location>
    </subcellularLocation>
</comment>
<evidence type="ECO:0000256" key="5">
    <source>
        <dbReference type="SAM" id="SignalP"/>
    </source>
</evidence>
<name>A0A239ESB4_9SPHN</name>
<dbReference type="GO" id="GO:1904680">
    <property type="term" value="F:peptide transmembrane transporter activity"/>
    <property type="evidence" value="ECO:0007669"/>
    <property type="project" value="TreeGrafter"/>
</dbReference>
<comment type="similarity">
    <text evidence="2">Belongs to the bacterial solute-binding protein 5 family.</text>
</comment>
<dbReference type="Gene3D" id="3.10.105.10">
    <property type="entry name" value="Dipeptide-binding Protein, Domain 3"/>
    <property type="match status" value="1"/>
</dbReference>
<sequence>MMIRRLAFALLLATTACSQHSGDGPLDVSVIGEPPTIVDPNEKPLQPADAALLAATAQGLIRFDAGGQIEPGLAIRWDVSDDGLYYTFRIDDEAGIDAEGAARRLRGAIGRASRNPLKSALTAIDEIVAVTPQVVEIRLSAPRPTLLQLLAQPEMALVVSRSKGGTGPLAVAGRGPGWLLLGPIAHQTPAEDAEIDEAEIERQQLRLRGERAAVAVVRFRDKRAQAVLGGRFHDLAVARAAGLPANMLRFDPVAGLFGLAIADAKGFLVSAENRRALSMAVDRDRIVRTFAVKDWQAASTIVPAGLADLPSPATPDWIDTPIAQRRAIAARGVAEWRQRTEEPAKVRVALPKGPGARILFTLLQLDWRQIGVEAEAVAAGADADLRLIDLVAPADTGSWYLREFTCDRSAACSEEADQLLDRARGAPTLLERNLVLAEADQRLTRITAFIPIAMPMRWSLVAPSLTAFKDNARGAHPLNHLRADRR</sequence>
<evidence type="ECO:0000256" key="3">
    <source>
        <dbReference type="ARBA" id="ARBA00022448"/>
    </source>
</evidence>
<dbReference type="AlphaFoldDB" id="A0A239ESB4"/>
<feature type="chain" id="PRO_5012308682" evidence="5">
    <location>
        <begin position="22"/>
        <end position="486"/>
    </location>
</feature>
<dbReference type="SUPFAM" id="SSF53850">
    <property type="entry name" value="Periplasmic binding protein-like II"/>
    <property type="match status" value="1"/>
</dbReference>
<dbReference type="OrthoDB" id="9803988at2"/>
<protein>
    <submittedName>
        <fullName evidence="6">Peptide/nickel transport system substrate-binding protein</fullName>
    </submittedName>
</protein>
<feature type="signal peptide" evidence="5">
    <location>
        <begin position="1"/>
        <end position="21"/>
    </location>
</feature>
<evidence type="ECO:0000256" key="1">
    <source>
        <dbReference type="ARBA" id="ARBA00004418"/>
    </source>
</evidence>